<dbReference type="Proteomes" id="UP000178659">
    <property type="component" value="Unassembled WGS sequence"/>
</dbReference>
<gene>
    <name evidence="7" type="primary">gmd</name>
    <name evidence="9" type="ORF">A3A77_03990</name>
</gene>
<dbReference type="InterPro" id="IPR036291">
    <property type="entry name" value="NAD(P)-bd_dom_sf"/>
</dbReference>
<keyword evidence="7" id="KW-0521">NADP</keyword>
<dbReference type="GO" id="GO:0070401">
    <property type="term" value="F:NADP+ binding"/>
    <property type="evidence" value="ECO:0007669"/>
    <property type="project" value="UniProtKB-UniRule"/>
</dbReference>
<keyword evidence="5 7" id="KW-0456">Lyase</keyword>
<comment type="caution">
    <text evidence="9">The sequence shown here is derived from an EMBL/GenBank/DDBJ whole genome shotgun (WGS) entry which is preliminary data.</text>
</comment>
<dbReference type="CDD" id="cd05260">
    <property type="entry name" value="GDP_MD_SDR_e"/>
    <property type="match status" value="1"/>
</dbReference>
<dbReference type="GO" id="GO:0042351">
    <property type="term" value="P:'de novo' GDP-L-fucose biosynthetic process"/>
    <property type="evidence" value="ECO:0007669"/>
    <property type="project" value="TreeGrafter"/>
</dbReference>
<dbReference type="EMBL" id="MHCC01000020">
    <property type="protein sequence ID" value="OGY13122.1"/>
    <property type="molecule type" value="Genomic_DNA"/>
</dbReference>
<comment type="function">
    <text evidence="6 7">Catalyzes the conversion of GDP-D-mannose to GDP-4-dehydro-6-deoxy-D-mannose.</text>
</comment>
<evidence type="ECO:0000313" key="10">
    <source>
        <dbReference type="Proteomes" id="UP000178659"/>
    </source>
</evidence>
<comment type="catalytic activity">
    <reaction evidence="1 7">
        <text>GDP-alpha-D-mannose = GDP-4-dehydro-alpha-D-rhamnose + H2O</text>
        <dbReference type="Rhea" id="RHEA:23820"/>
        <dbReference type="ChEBI" id="CHEBI:15377"/>
        <dbReference type="ChEBI" id="CHEBI:57527"/>
        <dbReference type="ChEBI" id="CHEBI:57964"/>
        <dbReference type="EC" id="4.2.1.47"/>
    </reaction>
</comment>
<evidence type="ECO:0000256" key="2">
    <source>
        <dbReference type="ARBA" id="ARBA00001937"/>
    </source>
</evidence>
<comment type="similarity">
    <text evidence="3 7">Belongs to the NAD(P)-dependent epimerase/dehydratase family. GDP-mannose 4,6-dehydratase subfamily.</text>
</comment>
<evidence type="ECO:0000256" key="4">
    <source>
        <dbReference type="ARBA" id="ARBA00011989"/>
    </source>
</evidence>
<dbReference type="InterPro" id="IPR016040">
    <property type="entry name" value="NAD(P)-bd_dom"/>
</dbReference>
<dbReference type="InterPro" id="IPR006368">
    <property type="entry name" value="GDP_Man_deHydtase"/>
</dbReference>
<feature type="domain" description="NAD(P)-binding" evidence="8">
    <location>
        <begin position="5"/>
        <end position="331"/>
    </location>
</feature>
<organism evidence="9 10">
    <name type="scientific">Candidatus Blackburnbacteria bacterium RIFCSPLOWO2_01_FULL_40_20</name>
    <dbReference type="NCBI Taxonomy" id="1797519"/>
    <lineage>
        <taxon>Bacteria</taxon>
        <taxon>Candidatus Blackburniibacteriota</taxon>
    </lineage>
</organism>
<dbReference type="GO" id="GO:0008446">
    <property type="term" value="F:GDP-mannose 4,6-dehydratase activity"/>
    <property type="evidence" value="ECO:0007669"/>
    <property type="project" value="UniProtKB-UniRule"/>
</dbReference>
<evidence type="ECO:0000256" key="5">
    <source>
        <dbReference type="ARBA" id="ARBA00023239"/>
    </source>
</evidence>
<name>A0A1G1VD42_9BACT</name>
<evidence type="ECO:0000256" key="1">
    <source>
        <dbReference type="ARBA" id="ARBA00000188"/>
    </source>
</evidence>
<evidence type="ECO:0000259" key="8">
    <source>
        <dbReference type="Pfam" id="PF16363"/>
    </source>
</evidence>
<evidence type="ECO:0000256" key="6">
    <source>
        <dbReference type="ARBA" id="ARBA00059383"/>
    </source>
</evidence>
<accession>A0A1G1VD42</accession>
<dbReference type="PANTHER" id="PTHR43715">
    <property type="entry name" value="GDP-MANNOSE 4,6-DEHYDRATASE"/>
    <property type="match status" value="1"/>
</dbReference>
<dbReference type="Gene3D" id="3.40.50.720">
    <property type="entry name" value="NAD(P)-binding Rossmann-like Domain"/>
    <property type="match status" value="1"/>
</dbReference>
<feature type="binding site" evidence="7">
    <location>
        <position position="123"/>
    </location>
    <ligand>
        <name>NADP(+)</name>
        <dbReference type="ChEBI" id="CHEBI:58349"/>
    </ligand>
</feature>
<protein>
    <recommendedName>
        <fullName evidence="4 7">GDP-mannose 4,6-dehydratase</fullName>
        <ecNumber evidence="4 7">4.2.1.47</ecNumber>
    </recommendedName>
    <alternativeName>
        <fullName evidence="7">GDP-D-mannose dehydratase</fullName>
    </alternativeName>
</protein>
<dbReference type="EC" id="4.2.1.47" evidence="4 7"/>
<evidence type="ECO:0000313" key="9">
    <source>
        <dbReference type="EMBL" id="OGY13122.1"/>
    </source>
</evidence>
<dbReference type="Pfam" id="PF16363">
    <property type="entry name" value="GDP_Man_Dehyd"/>
    <property type="match status" value="1"/>
</dbReference>
<dbReference type="FunFam" id="3.40.50.720:FF:000924">
    <property type="entry name" value="GDP-mannose 4,6 dehydratase"/>
    <property type="match status" value="1"/>
</dbReference>
<dbReference type="Gene3D" id="3.90.25.10">
    <property type="entry name" value="UDP-galactose 4-epimerase, domain 1"/>
    <property type="match status" value="1"/>
</dbReference>
<proteinExistence type="inferred from homology"/>
<evidence type="ECO:0000256" key="7">
    <source>
        <dbReference type="HAMAP-Rule" id="MF_00955"/>
    </source>
</evidence>
<comment type="cofactor">
    <cofactor evidence="2 7">
        <name>NADP(+)</name>
        <dbReference type="ChEBI" id="CHEBI:58349"/>
    </cofactor>
</comment>
<reference evidence="9 10" key="1">
    <citation type="journal article" date="2016" name="Nat. Commun.">
        <title>Thousands of microbial genomes shed light on interconnected biogeochemical processes in an aquifer system.</title>
        <authorList>
            <person name="Anantharaman K."/>
            <person name="Brown C.T."/>
            <person name="Hug L.A."/>
            <person name="Sharon I."/>
            <person name="Castelle C.J."/>
            <person name="Probst A.J."/>
            <person name="Thomas B.C."/>
            <person name="Singh A."/>
            <person name="Wilkins M.J."/>
            <person name="Karaoz U."/>
            <person name="Brodie E.L."/>
            <person name="Williams K.H."/>
            <person name="Hubbard S.S."/>
            <person name="Banfield J.F."/>
        </authorList>
    </citation>
    <scope>NUCLEOTIDE SEQUENCE [LARGE SCALE GENOMIC DNA]</scope>
</reference>
<dbReference type="AlphaFoldDB" id="A0A1G1VD42"/>
<dbReference type="SUPFAM" id="SSF51735">
    <property type="entry name" value="NAD(P)-binding Rossmann-fold domains"/>
    <property type="match status" value="1"/>
</dbReference>
<comment type="caution">
    <text evidence="7">Lacks conserved residue(s) required for the propagation of feature annotation.</text>
</comment>
<sequence>MKKALITGATGQDGSYLSELLLEKGYQVYALQRRSSLPNSNRIDHIYDNPKYPNFIALYGDLADGSNLTRIISQVEPDEVYNLAAQSHVKVSFDIPEYTSNITGLGALRILEIIKDLKIATKYYQASSSEMFGKVSLIPQNEDTPFNPQSPYGISKVFAFYTTRIYRDAYNIFASNGILFNHESPRRGVNFVTRKITLGLARVKLGLQETLKLGNLNSKRDWGYAKDYVEGIWMILQHPEPEDFVLATGETHTVREFVEEAANHLGFDIVWKGKGIDEKGIDKKSGKTIVEVDPVYFRPTEVDLLLGSATKAMGILGWKPKVTFKELARLMAEHDYDLVKKEKTIGHKIEVHHPRW</sequence>
<evidence type="ECO:0000256" key="3">
    <source>
        <dbReference type="ARBA" id="ARBA00009263"/>
    </source>
</evidence>
<dbReference type="NCBIfam" id="TIGR01472">
    <property type="entry name" value="gmd"/>
    <property type="match status" value="1"/>
</dbReference>
<dbReference type="PANTHER" id="PTHR43715:SF1">
    <property type="entry name" value="GDP-MANNOSE 4,6 DEHYDRATASE"/>
    <property type="match status" value="1"/>
</dbReference>
<dbReference type="HAMAP" id="MF_00955">
    <property type="entry name" value="GDP_Man_dehydratase"/>
    <property type="match status" value="1"/>
</dbReference>